<dbReference type="EMBL" id="JACCAA010000001">
    <property type="protein sequence ID" value="NYG58084.1"/>
    <property type="molecule type" value="Genomic_DNA"/>
</dbReference>
<feature type="domain" description="RNA polymerase sigma-70 region 4" evidence="1">
    <location>
        <begin position="148"/>
        <end position="171"/>
    </location>
</feature>
<proteinExistence type="predicted"/>
<dbReference type="Pfam" id="PF04545">
    <property type="entry name" value="Sigma70_r4"/>
    <property type="match status" value="1"/>
</dbReference>
<gene>
    <name evidence="2" type="ORF">BJ980_001007</name>
</gene>
<evidence type="ECO:0000313" key="2">
    <source>
        <dbReference type="EMBL" id="NYG58084.1"/>
    </source>
</evidence>
<evidence type="ECO:0000313" key="3">
    <source>
        <dbReference type="Proteomes" id="UP000540656"/>
    </source>
</evidence>
<keyword evidence="3" id="KW-1185">Reference proteome</keyword>
<reference evidence="2 3" key="1">
    <citation type="submission" date="2020-07" db="EMBL/GenBank/DDBJ databases">
        <title>Sequencing the genomes of 1000 actinobacteria strains.</title>
        <authorList>
            <person name="Klenk H.-P."/>
        </authorList>
    </citation>
    <scope>NUCLEOTIDE SEQUENCE [LARGE SCALE GENOMIC DNA]</scope>
    <source>
        <strain evidence="2 3">DSM 23819</strain>
    </source>
</reference>
<dbReference type="GO" id="GO:0003700">
    <property type="term" value="F:DNA-binding transcription factor activity"/>
    <property type="evidence" value="ECO:0007669"/>
    <property type="project" value="InterPro"/>
</dbReference>
<accession>A0A7Y9RZA6</accession>
<sequence length="194" mass="20558">MKACVLTVDQRSSRTTSDLVPAAVDEYAAGALLPFERTAGDEIQAVYTDPGAAAAVIERLLRSDAWNIGIGIGDVEEPLPATARAGRGTAYLHARDAVTRAKNSPGKIAVVGPDDYVSGQLETVAWLWAGLLSRRTTRGWEVVDLVAEGLTHVEIADRLGISQSAVSQRGRAAGLIEGERAHELVAQMLTDDLA</sequence>
<dbReference type="InterPro" id="IPR036388">
    <property type="entry name" value="WH-like_DNA-bd_sf"/>
</dbReference>
<dbReference type="Gene3D" id="1.10.10.10">
    <property type="entry name" value="Winged helix-like DNA-binding domain superfamily/Winged helix DNA-binding domain"/>
    <property type="match status" value="1"/>
</dbReference>
<dbReference type="GO" id="GO:0003677">
    <property type="term" value="F:DNA binding"/>
    <property type="evidence" value="ECO:0007669"/>
    <property type="project" value="InterPro"/>
</dbReference>
<dbReference type="SUPFAM" id="SSF46894">
    <property type="entry name" value="C-terminal effector domain of the bipartite response regulators"/>
    <property type="match status" value="1"/>
</dbReference>
<dbReference type="InterPro" id="IPR016032">
    <property type="entry name" value="Sig_transdc_resp-reg_C-effctor"/>
</dbReference>
<evidence type="ECO:0000259" key="1">
    <source>
        <dbReference type="Pfam" id="PF04545"/>
    </source>
</evidence>
<dbReference type="Proteomes" id="UP000540656">
    <property type="component" value="Unassembled WGS sequence"/>
</dbReference>
<dbReference type="InterPro" id="IPR007630">
    <property type="entry name" value="RNA_pol_sigma70_r4"/>
</dbReference>
<dbReference type="AlphaFoldDB" id="A0A7Y9RZA6"/>
<dbReference type="RefSeq" id="WP_179501279.1">
    <property type="nucleotide sequence ID" value="NZ_JACCAA010000001.1"/>
</dbReference>
<protein>
    <recommendedName>
        <fullName evidence="1">RNA polymerase sigma-70 region 4 domain-containing protein</fullName>
    </recommendedName>
</protein>
<dbReference type="GO" id="GO:0006352">
    <property type="term" value="P:DNA-templated transcription initiation"/>
    <property type="evidence" value="ECO:0007669"/>
    <property type="project" value="InterPro"/>
</dbReference>
<organism evidence="2 3">
    <name type="scientific">Nocardioides daedukensis</name>
    <dbReference type="NCBI Taxonomy" id="634462"/>
    <lineage>
        <taxon>Bacteria</taxon>
        <taxon>Bacillati</taxon>
        <taxon>Actinomycetota</taxon>
        <taxon>Actinomycetes</taxon>
        <taxon>Propionibacteriales</taxon>
        <taxon>Nocardioidaceae</taxon>
        <taxon>Nocardioides</taxon>
    </lineage>
</organism>
<comment type="caution">
    <text evidence="2">The sequence shown here is derived from an EMBL/GenBank/DDBJ whole genome shotgun (WGS) entry which is preliminary data.</text>
</comment>
<name>A0A7Y9RZA6_9ACTN</name>